<dbReference type="EMBL" id="JBHFFA010000008">
    <property type="protein sequence ID" value="KAL2608067.1"/>
    <property type="molecule type" value="Genomic_DNA"/>
</dbReference>
<keyword evidence="1" id="KW-0479">Metal-binding</keyword>
<keyword evidence="3" id="KW-0862">Zinc</keyword>
<dbReference type="AlphaFoldDB" id="A0ABD1XGI4"/>
<keyword evidence="2" id="KW-0863">Zinc-finger</keyword>
<feature type="domain" description="CW-type" evidence="6">
    <location>
        <begin position="20"/>
        <end position="87"/>
    </location>
</feature>
<name>A0ABD1XGI4_9MARC</name>
<dbReference type="PROSITE" id="PS50982">
    <property type="entry name" value="MBD"/>
    <property type="match status" value="1"/>
</dbReference>
<protein>
    <submittedName>
        <fullName evidence="7">Uncharacterized protein</fullName>
    </submittedName>
</protein>
<evidence type="ECO:0000256" key="2">
    <source>
        <dbReference type="ARBA" id="ARBA00022771"/>
    </source>
</evidence>
<dbReference type="GO" id="GO:0008270">
    <property type="term" value="F:zinc ion binding"/>
    <property type="evidence" value="ECO:0007669"/>
    <property type="project" value="UniProtKB-KW"/>
</dbReference>
<evidence type="ECO:0000256" key="1">
    <source>
        <dbReference type="ARBA" id="ARBA00022723"/>
    </source>
</evidence>
<comment type="caution">
    <text evidence="7">The sequence shown here is derived from an EMBL/GenBank/DDBJ whole genome shotgun (WGS) entry which is preliminary data.</text>
</comment>
<proteinExistence type="predicted"/>
<dbReference type="Gene3D" id="3.30.40.100">
    <property type="match status" value="1"/>
</dbReference>
<evidence type="ECO:0000259" key="6">
    <source>
        <dbReference type="PROSITE" id="PS51050"/>
    </source>
</evidence>
<evidence type="ECO:0000259" key="5">
    <source>
        <dbReference type="PROSITE" id="PS50982"/>
    </source>
</evidence>
<sequence length="150" mass="16884">MGSERGIDAENTRSKPSNHDGTDLQWAAQTITNHAVQCAKCGKYRYIPDKTHYEVIRENIHQLPWVCTSALPWNPLASCDIPDEIAENPKFLLAVDRPGIPATPPGWERSIHVRAGPNPPWSSCNVYFFAPAGQLPKTDRRMRTFKDISM</sequence>
<reference evidence="7 8" key="1">
    <citation type="submission" date="2024-09" db="EMBL/GenBank/DDBJ databases">
        <title>Chromosome-scale assembly of Riccia fluitans.</title>
        <authorList>
            <person name="Paukszto L."/>
            <person name="Sawicki J."/>
            <person name="Karawczyk K."/>
            <person name="Piernik-Szablinska J."/>
            <person name="Szczecinska M."/>
            <person name="Mazdziarz M."/>
        </authorList>
    </citation>
    <scope>NUCLEOTIDE SEQUENCE [LARGE SCALE GENOMIC DNA]</scope>
    <source>
        <strain evidence="7">Rf_01</strain>
        <tissue evidence="7">Aerial parts of the thallus</tissue>
    </source>
</reference>
<gene>
    <name evidence="7" type="ORF">R1flu_026640</name>
</gene>
<feature type="region of interest" description="Disordered" evidence="4">
    <location>
        <begin position="1"/>
        <end position="22"/>
    </location>
</feature>
<dbReference type="PROSITE" id="PS51050">
    <property type="entry name" value="ZF_CW"/>
    <property type="match status" value="1"/>
</dbReference>
<feature type="domain" description="MBD" evidence="5">
    <location>
        <begin position="93"/>
        <end position="150"/>
    </location>
</feature>
<evidence type="ECO:0000256" key="4">
    <source>
        <dbReference type="SAM" id="MobiDB-lite"/>
    </source>
</evidence>
<dbReference type="Pfam" id="PF07496">
    <property type="entry name" value="zf-CW"/>
    <property type="match status" value="1"/>
</dbReference>
<dbReference type="InterPro" id="IPR011124">
    <property type="entry name" value="Znf_CW"/>
</dbReference>
<keyword evidence="8" id="KW-1185">Reference proteome</keyword>
<accession>A0ABD1XGI4</accession>
<dbReference type="Proteomes" id="UP001605036">
    <property type="component" value="Unassembled WGS sequence"/>
</dbReference>
<dbReference type="InterPro" id="IPR001739">
    <property type="entry name" value="Methyl_CpG_DNA-bd"/>
</dbReference>
<evidence type="ECO:0000313" key="7">
    <source>
        <dbReference type="EMBL" id="KAL2608067.1"/>
    </source>
</evidence>
<evidence type="ECO:0000256" key="3">
    <source>
        <dbReference type="ARBA" id="ARBA00022833"/>
    </source>
</evidence>
<organism evidence="7 8">
    <name type="scientific">Riccia fluitans</name>
    <dbReference type="NCBI Taxonomy" id="41844"/>
    <lineage>
        <taxon>Eukaryota</taxon>
        <taxon>Viridiplantae</taxon>
        <taxon>Streptophyta</taxon>
        <taxon>Embryophyta</taxon>
        <taxon>Marchantiophyta</taxon>
        <taxon>Marchantiopsida</taxon>
        <taxon>Marchantiidae</taxon>
        <taxon>Marchantiales</taxon>
        <taxon>Ricciaceae</taxon>
        <taxon>Riccia</taxon>
    </lineage>
</organism>
<evidence type="ECO:0000313" key="8">
    <source>
        <dbReference type="Proteomes" id="UP001605036"/>
    </source>
</evidence>